<feature type="region of interest" description="Disordered" evidence="5">
    <location>
        <begin position="384"/>
        <end position="408"/>
    </location>
</feature>
<keyword evidence="4" id="KW-0137">Centromere</keyword>
<feature type="compositionally biased region" description="Polar residues" evidence="5">
    <location>
        <begin position="394"/>
        <end position="404"/>
    </location>
</feature>
<dbReference type="InterPro" id="IPR008271">
    <property type="entry name" value="Ser/Thr_kinase_AS"/>
</dbReference>
<evidence type="ECO:0000256" key="5">
    <source>
        <dbReference type="SAM" id="MobiDB-lite"/>
    </source>
</evidence>
<dbReference type="PROSITE" id="PS51489">
    <property type="entry name" value="BUB1_N"/>
    <property type="match status" value="1"/>
</dbReference>
<evidence type="ECO:0000259" key="6">
    <source>
        <dbReference type="PROSITE" id="PS50011"/>
    </source>
</evidence>
<evidence type="ECO:0000256" key="3">
    <source>
        <dbReference type="ARBA" id="ARBA00022838"/>
    </source>
</evidence>
<dbReference type="CDD" id="cd13981">
    <property type="entry name" value="STKc_Bub1_BubR1"/>
    <property type="match status" value="1"/>
</dbReference>
<dbReference type="GO" id="GO:0000776">
    <property type="term" value="C:kinetochore"/>
    <property type="evidence" value="ECO:0007669"/>
    <property type="project" value="UniProtKB-KW"/>
</dbReference>
<evidence type="ECO:0000256" key="4">
    <source>
        <dbReference type="ARBA" id="ARBA00023328"/>
    </source>
</evidence>
<dbReference type="SMART" id="SM00777">
    <property type="entry name" value="Mad3_BUB1_I"/>
    <property type="match status" value="1"/>
</dbReference>
<protein>
    <recommendedName>
        <fullName evidence="10">Protein kinase domain-containing protein</fullName>
    </recommendedName>
</protein>
<feature type="compositionally biased region" description="Acidic residues" evidence="5">
    <location>
        <begin position="541"/>
        <end position="554"/>
    </location>
</feature>
<feature type="region of interest" description="Disordered" evidence="5">
    <location>
        <begin position="437"/>
        <end position="474"/>
    </location>
</feature>
<dbReference type="InterPro" id="IPR011009">
    <property type="entry name" value="Kinase-like_dom_sf"/>
</dbReference>
<keyword evidence="2" id="KW-0158">Chromosome</keyword>
<feature type="compositionally biased region" description="Low complexity" evidence="5">
    <location>
        <begin position="445"/>
        <end position="456"/>
    </location>
</feature>
<dbReference type="AlphaFoldDB" id="A0A6H0XYJ1"/>
<dbReference type="SMART" id="SM00220">
    <property type="entry name" value="S_TKc"/>
    <property type="match status" value="1"/>
</dbReference>
<dbReference type="InterPro" id="IPR012572">
    <property type="entry name" value="Mad3/Bub1_II"/>
</dbReference>
<evidence type="ECO:0000313" key="9">
    <source>
        <dbReference type="Proteomes" id="UP000503462"/>
    </source>
</evidence>
<dbReference type="GO" id="GO:0004672">
    <property type="term" value="F:protein kinase activity"/>
    <property type="evidence" value="ECO:0007669"/>
    <property type="project" value="InterPro"/>
</dbReference>
<feature type="domain" description="BUB1 N-terminal" evidence="7">
    <location>
        <begin position="61"/>
        <end position="227"/>
    </location>
</feature>
<comment type="subcellular location">
    <subcellularLocation>
        <location evidence="1">Chromosome</location>
        <location evidence="1">Centromere</location>
        <location evidence="1">Kinetochore</location>
    </subcellularLocation>
</comment>
<sequence>MATSGDLIDFEVIESHKENIQALPNGRSAKALAQIYSPPLLGANASPAFTNDAQTKARGAFERELLQADEADDPLDIYDRYVKWTLDTYPSAQATPQSQLLPLLERATKAFQSSAQYKNDSRYLKLWLQYIRLFSDAPREVFVFLARNNIGESLAVYYEEYAAWLENAGRRNQAEEIYQLGLERGARPVERLSRKFQEFSRRKNAQTDIVAEPTSPALPAARPALAAKLDPYAASTPQQSASSTTKKAKSSKMQIFADSEEIARPSSGASLKGWDNLGTISDRKKENHIAPKPMAGETLKVGKTNGGMQKMMIFRDTFSKKPSLPRHLTDPARRSAHAKQCVVNPKNGRLECVAVNLEAVYPGPKRTELSFEELRAQNRGWQAGTYSREARTVSARNANASPQRKQGGFKIFEDSQEDTIEKGDQSLARRFNAALDLDQENDENSPPGAGAVSVPAPRKKSRKEDRANRTRKIEMPDVKHIKNDTTKTIQLNMASHTGVKPKRKKSIGRGDATMTINTKEAMDEIYGIFSQPLASQAEVPSIDDDESSEDDCSTDGDSTGTGKLSAPASEYGDETKNELFGSAREETNGHDEDTAWSDYNVKDLSRGQISKDAETETITTPLEGNFQTHTVPILPENDDLPTYSHRAYNAIPNHRLPFMTPIAEATESSLGTLTLHKQKDLLTAKTPSRQTGTLPTVYDENDLLSSPFQDVTTDLTHVKQSILQPVRTKSTKGTLSLGQGSVKAQHAAQIDILDESPYTGPIVTELQCNPMDPLLREHILAQMKPSMSTFRGYRSYNCKSGRTAEIKRWAKAVAKSTKGRASFDRANPSTLTPVLSFGGSDTTYTFRRELGAGTFAPVYLVESSAASEERVNQLAHRTTLEAIKMEDPPSVWEYYMLNQAHRRLGVGRTADSIIRAHEMHVYQDECFLVEQYRDQGTLLDLVNTCRLENTNATGMDEMLAMWLTVELLRTVEALHAKQIIHGDLKGDNMMVRFDDPGLETDWSSTYFPSGAHGWSSKGVSLIDFGRGIDMKHFMPNVGFVADWKTTDADCAEMRELRPWTYQIDYYGLAGTIHSMLFGKYMETISERGSGLGATKTYRIRETFKRYWQTEIWNDVFQLLLNPTAHLDDEEGGKMPVLRGMRSCRENMESWLEENCEKGIGLKGMILKLEASIKDRKRKARVDA</sequence>
<feature type="domain" description="Protein kinase" evidence="6">
    <location>
        <begin position="844"/>
        <end position="1137"/>
    </location>
</feature>
<dbReference type="PROSITE" id="PS00108">
    <property type="entry name" value="PROTEIN_KINASE_ST"/>
    <property type="match status" value="1"/>
</dbReference>
<dbReference type="GO" id="GO:0051754">
    <property type="term" value="P:meiotic sister chromatid cohesion, centromeric"/>
    <property type="evidence" value="ECO:0007669"/>
    <property type="project" value="TreeGrafter"/>
</dbReference>
<proteinExistence type="predicted"/>
<dbReference type="Pfam" id="PF00069">
    <property type="entry name" value="Pkinase"/>
    <property type="match status" value="1"/>
</dbReference>
<evidence type="ECO:0000256" key="2">
    <source>
        <dbReference type="ARBA" id="ARBA00022454"/>
    </source>
</evidence>
<dbReference type="Gene3D" id="1.25.40.430">
    <property type="match status" value="1"/>
</dbReference>
<dbReference type="PROSITE" id="PS50011">
    <property type="entry name" value="PROTEIN_KINASE_DOM"/>
    <property type="match status" value="1"/>
</dbReference>
<dbReference type="GO" id="GO:0005524">
    <property type="term" value="F:ATP binding"/>
    <property type="evidence" value="ECO:0007669"/>
    <property type="project" value="InterPro"/>
</dbReference>
<dbReference type="InterPro" id="IPR000719">
    <property type="entry name" value="Prot_kinase_dom"/>
</dbReference>
<dbReference type="Pfam" id="PF08171">
    <property type="entry name" value="Mad3_BUB1_II"/>
    <property type="match status" value="1"/>
</dbReference>
<dbReference type="OrthoDB" id="248495at2759"/>
<dbReference type="Gene3D" id="1.10.510.10">
    <property type="entry name" value="Transferase(Phosphotransferase) domain 1"/>
    <property type="match status" value="1"/>
</dbReference>
<feature type="region of interest" description="Disordered" evidence="5">
    <location>
        <begin position="536"/>
        <end position="574"/>
    </location>
</feature>
<dbReference type="PANTHER" id="PTHR14030:SF4">
    <property type="entry name" value="BUB1 KINASE, ISOFORM A-RELATED"/>
    <property type="match status" value="1"/>
</dbReference>
<dbReference type="PANTHER" id="PTHR14030">
    <property type="entry name" value="MITOTIC CHECKPOINT SERINE/THREONINE-PROTEIN KINASE BUB1"/>
    <property type="match status" value="1"/>
</dbReference>
<evidence type="ECO:0000259" key="7">
    <source>
        <dbReference type="PROSITE" id="PS51489"/>
    </source>
</evidence>
<dbReference type="GO" id="GO:0005634">
    <property type="term" value="C:nucleus"/>
    <property type="evidence" value="ECO:0007669"/>
    <property type="project" value="TreeGrafter"/>
</dbReference>
<dbReference type="GO" id="GO:0007094">
    <property type="term" value="P:mitotic spindle assembly checkpoint signaling"/>
    <property type="evidence" value="ECO:0007669"/>
    <property type="project" value="InterPro"/>
</dbReference>
<reference evidence="8 9" key="1">
    <citation type="journal article" date="2016" name="Sci. Rep.">
        <title>Peltaster fructicola genome reveals evolution from an invasive phytopathogen to an ectophytic parasite.</title>
        <authorList>
            <person name="Xu C."/>
            <person name="Chen H."/>
            <person name="Gleason M.L."/>
            <person name="Xu J.R."/>
            <person name="Liu H."/>
            <person name="Zhang R."/>
            <person name="Sun G."/>
        </authorList>
    </citation>
    <scope>NUCLEOTIDE SEQUENCE [LARGE SCALE GENOMIC DNA]</scope>
    <source>
        <strain evidence="8 9">LNHT1506</strain>
    </source>
</reference>
<keyword evidence="3" id="KW-0995">Kinetochore</keyword>
<evidence type="ECO:0008006" key="10">
    <source>
        <dbReference type="Google" id="ProtNLM"/>
    </source>
</evidence>
<keyword evidence="9" id="KW-1185">Reference proteome</keyword>
<dbReference type="InterPro" id="IPR013212">
    <property type="entry name" value="Mad3/Bub1_I"/>
</dbReference>
<feature type="compositionally biased region" description="Basic and acidic residues" evidence="5">
    <location>
        <begin position="462"/>
        <end position="474"/>
    </location>
</feature>
<dbReference type="Proteomes" id="UP000503462">
    <property type="component" value="Chromosome 3"/>
</dbReference>
<evidence type="ECO:0000256" key="1">
    <source>
        <dbReference type="ARBA" id="ARBA00004629"/>
    </source>
</evidence>
<dbReference type="GO" id="GO:0032991">
    <property type="term" value="C:protein-containing complex"/>
    <property type="evidence" value="ECO:0007669"/>
    <property type="project" value="UniProtKB-ARBA"/>
</dbReference>
<organism evidence="8 9">
    <name type="scientific">Peltaster fructicola</name>
    <dbReference type="NCBI Taxonomy" id="286661"/>
    <lineage>
        <taxon>Eukaryota</taxon>
        <taxon>Fungi</taxon>
        <taxon>Dikarya</taxon>
        <taxon>Ascomycota</taxon>
        <taxon>Pezizomycotina</taxon>
        <taxon>Dothideomycetes</taxon>
        <taxon>Dothideomycetes incertae sedis</taxon>
        <taxon>Peltaster</taxon>
    </lineage>
</organism>
<evidence type="ECO:0000313" key="8">
    <source>
        <dbReference type="EMBL" id="QIW99822.1"/>
    </source>
</evidence>
<dbReference type="SUPFAM" id="SSF56112">
    <property type="entry name" value="Protein kinase-like (PK-like)"/>
    <property type="match status" value="1"/>
</dbReference>
<dbReference type="InterPro" id="IPR015661">
    <property type="entry name" value="Bub1/Mad3"/>
</dbReference>
<dbReference type="EMBL" id="CP051141">
    <property type="protein sequence ID" value="QIW99822.1"/>
    <property type="molecule type" value="Genomic_DNA"/>
</dbReference>
<accession>A0A6H0XYJ1</accession>
<name>A0A6H0XYJ1_9PEZI</name>
<gene>
    <name evidence="8" type="ORF">AMS68_005340</name>
</gene>
<dbReference type="Pfam" id="PF08311">
    <property type="entry name" value="Mad3_BUB1_I"/>
    <property type="match status" value="1"/>
</dbReference>
<dbReference type="FunFam" id="1.25.40.430:FF:000003">
    <property type="entry name" value="Checkpoint serine/threonine-protein kinase BUB1"/>
    <property type="match status" value="1"/>
</dbReference>